<reference evidence="3" key="1">
    <citation type="submission" date="2020-05" db="EMBL/GenBank/DDBJ databases">
        <authorList>
            <person name="Chiriac C."/>
            <person name="Salcher M."/>
            <person name="Ghai R."/>
            <person name="Kavagutti S V."/>
        </authorList>
    </citation>
    <scope>NUCLEOTIDE SEQUENCE</scope>
</reference>
<dbReference type="EMBL" id="LR797337">
    <property type="protein sequence ID" value="CAB4204036.1"/>
    <property type="molecule type" value="Genomic_DNA"/>
</dbReference>
<sequence length="84" mass="9597">MDSTQIVVAVITAVGGVIAASMHMMRRENRDDHALVVDQLRSLHKTLNTVGDKVDRHLTWHLEGQHDTTTRRDKQRATQDRRQA</sequence>
<evidence type="ECO:0000256" key="2">
    <source>
        <dbReference type="SAM" id="Phobius"/>
    </source>
</evidence>
<keyword evidence="2" id="KW-0812">Transmembrane</keyword>
<proteinExistence type="predicted"/>
<keyword evidence="2" id="KW-0472">Membrane</keyword>
<accession>A0A6J5S6B1</accession>
<protein>
    <submittedName>
        <fullName evidence="3">Uncharacterized protein</fullName>
    </submittedName>
</protein>
<evidence type="ECO:0000313" key="3">
    <source>
        <dbReference type="EMBL" id="CAB4204036.1"/>
    </source>
</evidence>
<feature type="region of interest" description="Disordered" evidence="1">
    <location>
        <begin position="63"/>
        <end position="84"/>
    </location>
</feature>
<evidence type="ECO:0000256" key="1">
    <source>
        <dbReference type="SAM" id="MobiDB-lite"/>
    </source>
</evidence>
<gene>
    <name evidence="3" type="ORF">UFOVP1387_36</name>
</gene>
<name>A0A6J5S6B1_9CAUD</name>
<keyword evidence="2" id="KW-1133">Transmembrane helix</keyword>
<feature type="transmembrane region" description="Helical" evidence="2">
    <location>
        <begin position="6"/>
        <end position="25"/>
    </location>
</feature>
<organism evidence="3">
    <name type="scientific">uncultured Caudovirales phage</name>
    <dbReference type="NCBI Taxonomy" id="2100421"/>
    <lineage>
        <taxon>Viruses</taxon>
        <taxon>Duplodnaviria</taxon>
        <taxon>Heunggongvirae</taxon>
        <taxon>Uroviricota</taxon>
        <taxon>Caudoviricetes</taxon>
        <taxon>Peduoviridae</taxon>
        <taxon>Maltschvirus</taxon>
        <taxon>Maltschvirus maltsch</taxon>
    </lineage>
</organism>